<accession>A0A7R9A8P5</accession>
<evidence type="ECO:0000256" key="5">
    <source>
        <dbReference type="ARBA" id="ARBA00022989"/>
    </source>
</evidence>
<feature type="region of interest" description="Disordered" evidence="8">
    <location>
        <begin position="931"/>
        <end position="1019"/>
    </location>
</feature>
<gene>
    <name evidence="11" type="ORF">DSTB1V02_LOCUS9316</name>
</gene>
<proteinExistence type="inferred from homology"/>
<feature type="transmembrane region" description="Helical" evidence="9">
    <location>
        <begin position="270"/>
        <end position="292"/>
    </location>
</feature>
<keyword evidence="3" id="KW-1003">Cell membrane</keyword>
<dbReference type="GO" id="GO:0030659">
    <property type="term" value="C:cytoplasmic vesicle membrane"/>
    <property type="evidence" value="ECO:0007669"/>
    <property type="project" value="TreeGrafter"/>
</dbReference>
<dbReference type="GO" id="GO:0005886">
    <property type="term" value="C:plasma membrane"/>
    <property type="evidence" value="ECO:0007669"/>
    <property type="project" value="UniProtKB-SubCell"/>
</dbReference>
<feature type="transmembrane region" description="Helical" evidence="9">
    <location>
        <begin position="708"/>
        <end position="727"/>
    </location>
</feature>
<dbReference type="Pfam" id="PF02460">
    <property type="entry name" value="Patched"/>
    <property type="match status" value="1"/>
</dbReference>
<feature type="transmembrane region" description="Helical" evidence="9">
    <location>
        <begin position="399"/>
        <end position="428"/>
    </location>
</feature>
<feature type="transmembrane region" description="Helical" evidence="9">
    <location>
        <begin position="373"/>
        <end position="393"/>
    </location>
</feature>
<dbReference type="InterPro" id="IPR000731">
    <property type="entry name" value="SSD"/>
</dbReference>
<evidence type="ECO:0000313" key="11">
    <source>
        <dbReference type="EMBL" id="CAD7249521.1"/>
    </source>
</evidence>
<name>A0A7R9A8P5_9CRUS</name>
<evidence type="ECO:0000313" key="12">
    <source>
        <dbReference type="Proteomes" id="UP000677054"/>
    </source>
</evidence>
<keyword evidence="7" id="KW-0325">Glycoprotein</keyword>
<dbReference type="OrthoDB" id="6505774at2759"/>
<evidence type="ECO:0000256" key="4">
    <source>
        <dbReference type="ARBA" id="ARBA00022692"/>
    </source>
</evidence>
<evidence type="ECO:0000259" key="10">
    <source>
        <dbReference type="PROSITE" id="PS50156"/>
    </source>
</evidence>
<dbReference type="Proteomes" id="UP000677054">
    <property type="component" value="Unassembled WGS sequence"/>
</dbReference>
<feature type="transmembrane region" description="Helical" evidence="9">
    <location>
        <begin position="806"/>
        <end position="829"/>
    </location>
</feature>
<protein>
    <recommendedName>
        <fullName evidence="10">SSD domain-containing protein</fullName>
    </recommendedName>
</protein>
<evidence type="ECO:0000256" key="9">
    <source>
        <dbReference type="SAM" id="Phobius"/>
    </source>
</evidence>
<evidence type="ECO:0000256" key="6">
    <source>
        <dbReference type="ARBA" id="ARBA00023136"/>
    </source>
</evidence>
<sequence length="1019" mass="115188">MGCHLAWVDQKLSYAAGLLGVAISKRPGYFFLIPVLVCCVFMTGIQRLESQYEDDPEYLFSPTDGRSKVDRAVIESYFPMNFSQYRFDRHTQKGRMARVLIFPKDNGTMLRTKYFKEVLFVDQMVRNVSFIYEDKELRFADVCATWDGECVGPGKELSLMDIMPDFETGKENLTSPIFIHPVTFDTLVVPYIFGGIQTNGEGVVTKTAGVSLLYWLRAGNQYEDKRGFLWEKAVVDALAKLNEGGLEFDDIYYFTSRTTEEELEANTNSVMPYFIFAVFVMVLFSCITCMTADWVRSKAILGLLGVVSSTLATLGAFGLVLYLGVPFIGINMAAPFLLLGIGMDDTFVMLAAWRRTRMDLPVSDRMRESFSEAAVSITITSLTNIISFFVGVITNIPCVRIFCIYTGTAVLALYITHLTFFGSCIAMFGYQEANNLHSITFQKVLPKSQAGRRSWLYRVFCAGGVSKEDPYNPEDNKDHAVMSFCKHKLARLLSIPAIKALVVMVFLAYLAMAAWGVTKTREGLERKRLSLDDSYSVAFYEKEETYFREFSYRVQVVFSGDIMYSDNATQEAIEEVMTRMEALEFVGDPLFTFSWLRSFLQFVRNNQEYIEMDISTEEAFIATLKEVAFFLTGEANPYALDVKLNEAEDRIIAARFIIQAGNMGESTNDDRILMEQLRDIIDSSPFNISAYQHFFVFFDQFIEVRPTAIKAITTAAIIMMVVSLIFIPHPMCSLWVAFSIISIETGVVGYMALWNVNLDSISMINLIMCIGFSVDFSAHISYAFMSAKEQDTNKRVAEALHHLGMPILQGSISTILGILALTFAHSYIFVTFFKLVFMVMFFGAVHGLFLLPVLLSLVGRGTCRRDRPKMEVDNPYMKALPPGIMAITSYIPPGTTLHRSEVVLKPASLDHKANFLPKRLYSDNLEKDMGLGTSGEDSSEGSLSKSNGRVYTPTRRYTFSSPPRRQPPVSEMYDSGNVSDEDYDRYVSRSRRKLNDKQGRIKAYHHNRGFVSDQEHSRL</sequence>
<evidence type="ECO:0000256" key="2">
    <source>
        <dbReference type="ARBA" id="ARBA00005585"/>
    </source>
</evidence>
<feature type="transmembrane region" description="Helical" evidence="9">
    <location>
        <begin position="760"/>
        <end position="785"/>
    </location>
</feature>
<keyword evidence="12" id="KW-1185">Reference proteome</keyword>
<dbReference type="EMBL" id="LR901859">
    <property type="protein sequence ID" value="CAD7249521.1"/>
    <property type="molecule type" value="Genomic_DNA"/>
</dbReference>
<feature type="domain" description="SSD" evidence="10">
    <location>
        <begin position="270"/>
        <end position="427"/>
    </location>
</feature>
<dbReference type="InterPro" id="IPR003392">
    <property type="entry name" value="PTHD_SSD"/>
</dbReference>
<reference evidence="11" key="1">
    <citation type="submission" date="2020-11" db="EMBL/GenBank/DDBJ databases">
        <authorList>
            <person name="Tran Van P."/>
        </authorList>
    </citation>
    <scope>NUCLEOTIDE SEQUENCE</scope>
</reference>
<feature type="compositionally biased region" description="Polar residues" evidence="8">
    <location>
        <begin position="940"/>
        <end position="963"/>
    </location>
</feature>
<dbReference type="EMBL" id="CAJPEV010002342">
    <property type="protein sequence ID" value="CAG0896580.1"/>
    <property type="molecule type" value="Genomic_DNA"/>
</dbReference>
<keyword evidence="5 9" id="KW-1133">Transmembrane helix</keyword>
<feature type="transmembrane region" description="Helical" evidence="9">
    <location>
        <begin position="734"/>
        <end position="754"/>
    </location>
</feature>
<dbReference type="Gene3D" id="1.20.1640.10">
    <property type="entry name" value="Multidrug efflux transporter AcrB transmembrane domain"/>
    <property type="match status" value="2"/>
</dbReference>
<dbReference type="AlphaFoldDB" id="A0A7R9A8P5"/>
<organism evidence="11">
    <name type="scientific">Darwinula stevensoni</name>
    <dbReference type="NCBI Taxonomy" id="69355"/>
    <lineage>
        <taxon>Eukaryota</taxon>
        <taxon>Metazoa</taxon>
        <taxon>Ecdysozoa</taxon>
        <taxon>Arthropoda</taxon>
        <taxon>Crustacea</taxon>
        <taxon>Oligostraca</taxon>
        <taxon>Ostracoda</taxon>
        <taxon>Podocopa</taxon>
        <taxon>Podocopida</taxon>
        <taxon>Darwinulocopina</taxon>
        <taxon>Darwinuloidea</taxon>
        <taxon>Darwinulidae</taxon>
        <taxon>Darwinula</taxon>
    </lineage>
</organism>
<comment type="subcellular location">
    <subcellularLocation>
        <location evidence="1">Cell membrane</location>
        <topology evidence="1">Multi-pass membrane protein</topology>
    </subcellularLocation>
</comment>
<feature type="transmembrane region" description="Helical" evidence="9">
    <location>
        <begin position="835"/>
        <end position="859"/>
    </location>
</feature>
<dbReference type="InterPro" id="IPR051697">
    <property type="entry name" value="Patched_domain-protein"/>
</dbReference>
<evidence type="ECO:0000256" key="7">
    <source>
        <dbReference type="ARBA" id="ARBA00023180"/>
    </source>
</evidence>
<dbReference type="PANTHER" id="PTHR10796:SF92">
    <property type="entry name" value="PATCHED-RELATED, ISOFORM A"/>
    <property type="match status" value="1"/>
</dbReference>
<feature type="transmembrane region" description="Helical" evidence="9">
    <location>
        <begin position="299"/>
        <end position="322"/>
    </location>
</feature>
<feature type="transmembrane region" description="Helical" evidence="9">
    <location>
        <begin position="492"/>
        <end position="517"/>
    </location>
</feature>
<evidence type="ECO:0000256" key="1">
    <source>
        <dbReference type="ARBA" id="ARBA00004651"/>
    </source>
</evidence>
<keyword evidence="4 9" id="KW-0812">Transmembrane</keyword>
<dbReference type="FunFam" id="1.20.1640.10:FF:000013">
    <property type="entry name" value="PaTched Related family"/>
    <property type="match status" value="1"/>
</dbReference>
<dbReference type="SUPFAM" id="SSF82866">
    <property type="entry name" value="Multidrug efflux transporter AcrB transmembrane domain"/>
    <property type="match status" value="2"/>
</dbReference>
<comment type="similarity">
    <text evidence="2">Belongs to the patched family.</text>
</comment>
<dbReference type="PANTHER" id="PTHR10796">
    <property type="entry name" value="PATCHED-RELATED"/>
    <property type="match status" value="1"/>
</dbReference>
<evidence type="ECO:0000256" key="8">
    <source>
        <dbReference type="SAM" id="MobiDB-lite"/>
    </source>
</evidence>
<evidence type="ECO:0000256" key="3">
    <source>
        <dbReference type="ARBA" id="ARBA00022475"/>
    </source>
</evidence>
<dbReference type="PROSITE" id="PS50156">
    <property type="entry name" value="SSD"/>
    <property type="match status" value="1"/>
</dbReference>
<feature type="transmembrane region" description="Helical" evidence="9">
    <location>
        <begin position="328"/>
        <end position="353"/>
    </location>
</feature>
<keyword evidence="6 9" id="KW-0472">Membrane</keyword>